<protein>
    <submittedName>
        <fullName evidence="1">Uncharacterized protein</fullName>
    </submittedName>
</protein>
<gene>
    <name evidence="1" type="ORF">LXM24_15975</name>
</gene>
<keyword evidence="2" id="KW-1185">Reference proteome</keyword>
<dbReference type="RefSeq" id="WP_234614422.1">
    <property type="nucleotide sequence ID" value="NZ_CP098806.1"/>
</dbReference>
<sequence length="47" mass="5339">MKNDAGLQKEFKALPNDEQEEIINTILSQPNESRQEQKIVAAIKKLS</sequence>
<name>A0A9X1PAF8_9BACT</name>
<dbReference type="EMBL" id="JAJTTA010000002">
    <property type="protein sequence ID" value="MCF0041604.1"/>
    <property type="molecule type" value="Genomic_DNA"/>
</dbReference>
<evidence type="ECO:0000313" key="2">
    <source>
        <dbReference type="Proteomes" id="UP001139700"/>
    </source>
</evidence>
<accession>A0A9X1PAF8</accession>
<reference evidence="1" key="1">
    <citation type="submission" date="2021-12" db="EMBL/GenBank/DDBJ databases">
        <title>Novel species in genus Dyadobacter.</title>
        <authorList>
            <person name="Ma C."/>
        </authorList>
    </citation>
    <scope>NUCLEOTIDE SEQUENCE</scope>
    <source>
        <strain evidence="1">CY399</strain>
    </source>
</reference>
<proteinExistence type="predicted"/>
<dbReference type="AlphaFoldDB" id="A0A9X1PAF8"/>
<comment type="caution">
    <text evidence="1">The sequence shown here is derived from an EMBL/GenBank/DDBJ whole genome shotgun (WGS) entry which is preliminary data.</text>
</comment>
<evidence type="ECO:0000313" key="1">
    <source>
        <dbReference type="EMBL" id="MCF0041604.1"/>
    </source>
</evidence>
<organism evidence="1 2">
    <name type="scientific">Dyadobacter fanqingshengii</name>
    <dbReference type="NCBI Taxonomy" id="2906443"/>
    <lineage>
        <taxon>Bacteria</taxon>
        <taxon>Pseudomonadati</taxon>
        <taxon>Bacteroidota</taxon>
        <taxon>Cytophagia</taxon>
        <taxon>Cytophagales</taxon>
        <taxon>Spirosomataceae</taxon>
        <taxon>Dyadobacter</taxon>
    </lineage>
</organism>
<dbReference type="Proteomes" id="UP001139700">
    <property type="component" value="Unassembled WGS sequence"/>
</dbReference>